<evidence type="ECO:0000256" key="5">
    <source>
        <dbReference type="ARBA" id="ARBA00023040"/>
    </source>
</evidence>
<keyword evidence="4 10" id="KW-1133">Transmembrane helix</keyword>
<evidence type="ECO:0000313" key="13">
    <source>
        <dbReference type="Proteomes" id="UP000271162"/>
    </source>
</evidence>
<accession>A0A158QX65</accession>
<evidence type="ECO:0000256" key="2">
    <source>
        <dbReference type="ARBA" id="ARBA00022475"/>
    </source>
</evidence>
<keyword evidence="7" id="KW-0675">Receptor</keyword>
<dbReference type="STRING" id="27835.A0A158QX65"/>
<evidence type="ECO:0000256" key="7">
    <source>
        <dbReference type="ARBA" id="ARBA00023170"/>
    </source>
</evidence>
<dbReference type="PANTHER" id="PTHR24246:SF27">
    <property type="entry name" value="ADENOSINE RECEPTOR, ISOFORM A"/>
    <property type="match status" value="1"/>
</dbReference>
<gene>
    <name evidence="12" type="ORF">NBR_LOCUS6301</name>
</gene>
<keyword evidence="9" id="KW-0807">Transducer</keyword>
<keyword evidence="5" id="KW-0297">G-protein coupled receptor</keyword>
<feature type="transmembrane region" description="Helical" evidence="10">
    <location>
        <begin position="171"/>
        <end position="190"/>
    </location>
</feature>
<dbReference type="GO" id="GO:0004930">
    <property type="term" value="F:G protein-coupled receptor activity"/>
    <property type="evidence" value="ECO:0007669"/>
    <property type="project" value="UniProtKB-KW"/>
</dbReference>
<dbReference type="Pfam" id="PF00001">
    <property type="entry name" value="7tm_1"/>
    <property type="match status" value="1"/>
</dbReference>
<dbReference type="InterPro" id="IPR017452">
    <property type="entry name" value="GPCR_Rhodpsn_7TM"/>
</dbReference>
<feature type="transmembrane region" description="Helical" evidence="10">
    <location>
        <begin position="79"/>
        <end position="101"/>
    </location>
</feature>
<keyword evidence="2" id="KW-1003">Cell membrane</keyword>
<dbReference type="WBParaSite" id="NBR_0000630001-mRNA-1">
    <property type="protein sequence ID" value="NBR_0000630001-mRNA-1"/>
    <property type="gene ID" value="NBR_0000630001"/>
</dbReference>
<protein>
    <submittedName>
        <fullName evidence="14">G_PROTEIN_RECEP_F1_2 domain-containing protein</fullName>
    </submittedName>
</protein>
<dbReference type="PANTHER" id="PTHR24246">
    <property type="entry name" value="OLFACTORY RECEPTOR AND ADENOSINE RECEPTOR"/>
    <property type="match status" value="1"/>
</dbReference>
<keyword evidence="3 10" id="KW-0812">Transmembrane</keyword>
<dbReference type="PRINTS" id="PR00237">
    <property type="entry name" value="GPCRRHODOPSN"/>
</dbReference>
<name>A0A158QX65_NIPBR</name>
<evidence type="ECO:0000259" key="11">
    <source>
        <dbReference type="PROSITE" id="PS50262"/>
    </source>
</evidence>
<evidence type="ECO:0000256" key="10">
    <source>
        <dbReference type="SAM" id="Phobius"/>
    </source>
</evidence>
<comment type="subcellular location">
    <subcellularLocation>
        <location evidence="1">Cell membrane</location>
        <topology evidence="1">Multi-pass membrane protein</topology>
    </subcellularLocation>
</comment>
<feature type="transmembrane region" description="Helical" evidence="10">
    <location>
        <begin position="133"/>
        <end position="151"/>
    </location>
</feature>
<dbReference type="EMBL" id="UYSL01019791">
    <property type="protein sequence ID" value="VDL69890.1"/>
    <property type="molecule type" value="Genomic_DNA"/>
</dbReference>
<dbReference type="OMA" id="IYISHAN"/>
<evidence type="ECO:0000256" key="3">
    <source>
        <dbReference type="ARBA" id="ARBA00022692"/>
    </source>
</evidence>
<evidence type="ECO:0000256" key="1">
    <source>
        <dbReference type="ARBA" id="ARBA00004651"/>
    </source>
</evidence>
<evidence type="ECO:0000256" key="4">
    <source>
        <dbReference type="ARBA" id="ARBA00022989"/>
    </source>
</evidence>
<dbReference type="Proteomes" id="UP000271162">
    <property type="component" value="Unassembled WGS sequence"/>
</dbReference>
<reference evidence="14" key="1">
    <citation type="submission" date="2016-04" db="UniProtKB">
        <authorList>
            <consortium name="WormBaseParasite"/>
        </authorList>
    </citation>
    <scope>IDENTIFICATION</scope>
</reference>
<dbReference type="InterPro" id="IPR000276">
    <property type="entry name" value="GPCR_Rhodpsn"/>
</dbReference>
<keyword evidence="8" id="KW-0325">Glycoprotein</keyword>
<sequence length="238" mass="27954">MTLAATVRLSMWLRVFLLQEFLKYKKHSRAVFLITLSWVAGAIIATLPLFNVFGFAETESTFHAVEDQCYFTKVVDYRYLVYVIFIGTILAPTFLIVFCYVSIYSRIRKEEVQVKCLLRKSERDRRMHGRRRLIRILLILVVSYGICWYPLYIINTIDYFLPRFSIAELTLWAVVLSHVSCALNPLIYAYGMPGFKKALREFFNIRTDPNNTGVNYSCYMRSSEPTKIQYSLKGRIRR</sequence>
<reference evidence="12 13" key="2">
    <citation type="submission" date="2018-11" db="EMBL/GenBank/DDBJ databases">
        <authorList>
            <consortium name="Pathogen Informatics"/>
        </authorList>
    </citation>
    <scope>NUCLEOTIDE SEQUENCE [LARGE SCALE GENOMIC DNA]</scope>
</reference>
<dbReference type="GO" id="GO:0005886">
    <property type="term" value="C:plasma membrane"/>
    <property type="evidence" value="ECO:0007669"/>
    <property type="project" value="UniProtKB-SubCell"/>
</dbReference>
<dbReference type="AlphaFoldDB" id="A0A158QX65"/>
<feature type="domain" description="G-protein coupled receptors family 1 profile" evidence="11">
    <location>
        <begin position="1"/>
        <end position="188"/>
    </location>
</feature>
<evidence type="ECO:0000313" key="14">
    <source>
        <dbReference type="WBParaSite" id="NBR_0000630001-mRNA-1"/>
    </source>
</evidence>
<dbReference type="SUPFAM" id="SSF81321">
    <property type="entry name" value="Family A G protein-coupled receptor-like"/>
    <property type="match status" value="1"/>
</dbReference>
<dbReference type="Gene3D" id="1.20.1070.10">
    <property type="entry name" value="Rhodopsin 7-helix transmembrane proteins"/>
    <property type="match status" value="1"/>
</dbReference>
<feature type="transmembrane region" description="Helical" evidence="10">
    <location>
        <begin position="30"/>
        <end position="50"/>
    </location>
</feature>
<organism evidence="14">
    <name type="scientific">Nippostrongylus brasiliensis</name>
    <name type="common">Rat hookworm</name>
    <dbReference type="NCBI Taxonomy" id="27835"/>
    <lineage>
        <taxon>Eukaryota</taxon>
        <taxon>Metazoa</taxon>
        <taxon>Ecdysozoa</taxon>
        <taxon>Nematoda</taxon>
        <taxon>Chromadorea</taxon>
        <taxon>Rhabditida</taxon>
        <taxon>Rhabditina</taxon>
        <taxon>Rhabditomorpha</taxon>
        <taxon>Strongyloidea</taxon>
        <taxon>Heligmosomidae</taxon>
        <taxon>Nippostrongylus</taxon>
    </lineage>
</organism>
<evidence type="ECO:0000256" key="9">
    <source>
        <dbReference type="ARBA" id="ARBA00023224"/>
    </source>
</evidence>
<proteinExistence type="predicted"/>
<evidence type="ECO:0000256" key="8">
    <source>
        <dbReference type="ARBA" id="ARBA00023180"/>
    </source>
</evidence>
<evidence type="ECO:0000256" key="6">
    <source>
        <dbReference type="ARBA" id="ARBA00023136"/>
    </source>
</evidence>
<keyword evidence="6 10" id="KW-0472">Membrane</keyword>
<evidence type="ECO:0000313" key="12">
    <source>
        <dbReference type="EMBL" id="VDL69890.1"/>
    </source>
</evidence>
<dbReference type="PROSITE" id="PS50262">
    <property type="entry name" value="G_PROTEIN_RECEP_F1_2"/>
    <property type="match status" value="1"/>
</dbReference>
<keyword evidence="13" id="KW-1185">Reference proteome</keyword>